<dbReference type="OrthoDB" id="194468at2759"/>
<dbReference type="PANTHER" id="PTHR11820">
    <property type="entry name" value="ACYLPYRUVASE"/>
    <property type="match status" value="1"/>
</dbReference>
<keyword evidence="5" id="KW-1185">Reference proteome</keyword>
<dbReference type="InterPro" id="IPR036663">
    <property type="entry name" value="Fumarylacetoacetase_C_sf"/>
</dbReference>
<evidence type="ECO:0000313" key="4">
    <source>
        <dbReference type="EMBL" id="KIX06158.1"/>
    </source>
</evidence>
<keyword evidence="2" id="KW-0479">Metal-binding</keyword>
<name>A0A0D2H6X2_9EURO</name>
<proteinExistence type="inferred from homology"/>
<accession>A0A0D2H6X2</accession>
<organism evidence="4 5">
    <name type="scientific">Rhinocladiella mackenziei CBS 650.93</name>
    <dbReference type="NCBI Taxonomy" id="1442369"/>
    <lineage>
        <taxon>Eukaryota</taxon>
        <taxon>Fungi</taxon>
        <taxon>Dikarya</taxon>
        <taxon>Ascomycota</taxon>
        <taxon>Pezizomycotina</taxon>
        <taxon>Eurotiomycetes</taxon>
        <taxon>Chaetothyriomycetidae</taxon>
        <taxon>Chaetothyriales</taxon>
        <taxon>Herpotrichiellaceae</taxon>
        <taxon>Rhinocladiella</taxon>
    </lineage>
</organism>
<evidence type="ECO:0000313" key="5">
    <source>
        <dbReference type="Proteomes" id="UP000053617"/>
    </source>
</evidence>
<dbReference type="Pfam" id="PF01557">
    <property type="entry name" value="FAA_hydrolase"/>
    <property type="match status" value="1"/>
</dbReference>
<dbReference type="VEuPathDB" id="FungiDB:Z518_04132"/>
<dbReference type="GeneID" id="25292203"/>
<dbReference type="AlphaFoldDB" id="A0A0D2H6X2"/>
<reference evidence="4 5" key="1">
    <citation type="submission" date="2015-01" db="EMBL/GenBank/DDBJ databases">
        <title>The Genome Sequence of Rhinocladiella mackenzie CBS 650.93.</title>
        <authorList>
            <consortium name="The Broad Institute Genomics Platform"/>
            <person name="Cuomo C."/>
            <person name="de Hoog S."/>
            <person name="Gorbushina A."/>
            <person name="Stielow B."/>
            <person name="Teixiera M."/>
            <person name="Abouelleil A."/>
            <person name="Chapman S.B."/>
            <person name="Priest M."/>
            <person name="Young S.K."/>
            <person name="Wortman J."/>
            <person name="Nusbaum C."/>
            <person name="Birren B."/>
        </authorList>
    </citation>
    <scope>NUCLEOTIDE SEQUENCE [LARGE SCALE GENOMIC DNA]</scope>
    <source>
        <strain evidence="4 5">CBS 650.93</strain>
    </source>
</reference>
<comment type="similarity">
    <text evidence="1">Belongs to the FAH family.</text>
</comment>
<dbReference type="Gene3D" id="3.90.850.10">
    <property type="entry name" value="Fumarylacetoacetase-like, C-terminal domain"/>
    <property type="match status" value="1"/>
</dbReference>
<dbReference type="GO" id="GO:0046872">
    <property type="term" value="F:metal ion binding"/>
    <property type="evidence" value="ECO:0007669"/>
    <property type="project" value="UniProtKB-KW"/>
</dbReference>
<dbReference type="InterPro" id="IPR011234">
    <property type="entry name" value="Fumarylacetoacetase-like_C"/>
</dbReference>
<evidence type="ECO:0000256" key="2">
    <source>
        <dbReference type="ARBA" id="ARBA00022723"/>
    </source>
</evidence>
<gene>
    <name evidence="4" type="ORF">Z518_04132</name>
</gene>
<evidence type="ECO:0000259" key="3">
    <source>
        <dbReference type="Pfam" id="PF01557"/>
    </source>
</evidence>
<dbReference type="EMBL" id="KN847477">
    <property type="protein sequence ID" value="KIX06158.1"/>
    <property type="molecule type" value="Genomic_DNA"/>
</dbReference>
<dbReference type="STRING" id="1442369.A0A0D2H6X2"/>
<protein>
    <submittedName>
        <fullName evidence="4">Rhinocladiella mackenziei CBS 650.93 unplaced genomic scaffold supercont1.3, whole genome shotgun sequence</fullName>
    </submittedName>
</protein>
<feature type="domain" description="Fumarylacetoacetase-like C-terminal" evidence="3">
    <location>
        <begin position="2"/>
        <end position="74"/>
    </location>
</feature>
<dbReference type="RefSeq" id="XP_013273294.1">
    <property type="nucleotide sequence ID" value="XM_013417840.1"/>
</dbReference>
<dbReference type="HOGENOM" id="CLU_2655791_0_0_1"/>
<sequence length="76" mass="8650">MPTHPMILTKRPNSVIGDGDDIYVYLGFTETANYEREVDVTIGKPCFKITQEEVLDHGWGFTINGVTAPERQRDHK</sequence>
<dbReference type="SUPFAM" id="SSF56529">
    <property type="entry name" value="FAH"/>
    <property type="match status" value="1"/>
</dbReference>
<dbReference type="PANTHER" id="PTHR11820:SF7">
    <property type="entry name" value="ACYLPYRUVASE FAHD1, MITOCHONDRIAL"/>
    <property type="match status" value="1"/>
</dbReference>
<dbReference type="Proteomes" id="UP000053617">
    <property type="component" value="Unassembled WGS sequence"/>
</dbReference>
<evidence type="ECO:0000256" key="1">
    <source>
        <dbReference type="ARBA" id="ARBA00010211"/>
    </source>
</evidence>
<dbReference type="GO" id="GO:0018773">
    <property type="term" value="F:acetylpyruvate hydrolase activity"/>
    <property type="evidence" value="ECO:0007669"/>
    <property type="project" value="TreeGrafter"/>
</dbReference>